<dbReference type="EMBL" id="CM047739">
    <property type="protein sequence ID" value="KAJ0043494.1"/>
    <property type="molecule type" value="Genomic_DNA"/>
</dbReference>
<sequence length="175" mass="19865">MSVVEAFVEQLVGKDMGGLRELWDNLWQHKGEVSDNPWLVLGDFNATLSVSENLGSLNSMSLGIIEFRDCVEELEIEYISPAGIMFTWNGKPHRDNGVLKRLGCVMIAHKAEIKDTVKKVWETDVSGVPMFSLVSKLKFLKPSTRILNRKQDNLSKRVKILRHEVELIQGALDWD</sequence>
<proteinExistence type="predicted"/>
<dbReference type="Proteomes" id="UP001163603">
    <property type="component" value="Chromosome 4"/>
</dbReference>
<comment type="caution">
    <text evidence="1">The sequence shown here is derived from an EMBL/GenBank/DDBJ whole genome shotgun (WGS) entry which is preliminary data.</text>
</comment>
<keyword evidence="2" id="KW-1185">Reference proteome</keyword>
<name>A0ACC0YXL8_9ROSI</name>
<accession>A0ACC0YXL8</accession>
<protein>
    <submittedName>
        <fullName evidence="1">Uncharacterized protein</fullName>
    </submittedName>
</protein>
<organism evidence="1 2">
    <name type="scientific">Pistacia integerrima</name>
    <dbReference type="NCBI Taxonomy" id="434235"/>
    <lineage>
        <taxon>Eukaryota</taxon>
        <taxon>Viridiplantae</taxon>
        <taxon>Streptophyta</taxon>
        <taxon>Embryophyta</taxon>
        <taxon>Tracheophyta</taxon>
        <taxon>Spermatophyta</taxon>
        <taxon>Magnoliopsida</taxon>
        <taxon>eudicotyledons</taxon>
        <taxon>Gunneridae</taxon>
        <taxon>Pentapetalae</taxon>
        <taxon>rosids</taxon>
        <taxon>malvids</taxon>
        <taxon>Sapindales</taxon>
        <taxon>Anacardiaceae</taxon>
        <taxon>Pistacia</taxon>
    </lineage>
</organism>
<evidence type="ECO:0000313" key="2">
    <source>
        <dbReference type="Proteomes" id="UP001163603"/>
    </source>
</evidence>
<gene>
    <name evidence="1" type="ORF">Pint_17231</name>
</gene>
<evidence type="ECO:0000313" key="1">
    <source>
        <dbReference type="EMBL" id="KAJ0043494.1"/>
    </source>
</evidence>
<reference evidence="2" key="1">
    <citation type="journal article" date="2023" name="G3 (Bethesda)">
        <title>Genome assembly and association tests identify interacting loci associated with vigor, precocity, and sex in interspecific pistachio rootstocks.</title>
        <authorList>
            <person name="Palmer W."/>
            <person name="Jacygrad E."/>
            <person name="Sagayaradj S."/>
            <person name="Cavanaugh K."/>
            <person name="Han R."/>
            <person name="Bertier L."/>
            <person name="Beede B."/>
            <person name="Kafkas S."/>
            <person name="Golino D."/>
            <person name="Preece J."/>
            <person name="Michelmore R."/>
        </authorList>
    </citation>
    <scope>NUCLEOTIDE SEQUENCE [LARGE SCALE GENOMIC DNA]</scope>
</reference>